<evidence type="ECO:0000256" key="8">
    <source>
        <dbReference type="SAM" id="MobiDB-lite"/>
    </source>
</evidence>
<comment type="subcellular location">
    <subcellularLocation>
        <location evidence="1 7">Secreted</location>
    </subcellularLocation>
</comment>
<dbReference type="GO" id="GO:0005615">
    <property type="term" value="C:extracellular space"/>
    <property type="evidence" value="ECO:0007669"/>
    <property type="project" value="TreeGrafter"/>
</dbReference>
<dbReference type="GO" id="GO:0006590">
    <property type="term" value="P:thyroid hormone generation"/>
    <property type="evidence" value="ECO:0007669"/>
    <property type="project" value="TreeGrafter"/>
</dbReference>
<feature type="compositionally biased region" description="Basic and acidic residues" evidence="8">
    <location>
        <begin position="10"/>
        <end position="21"/>
    </location>
</feature>
<name>A0A8C2Y6L3_COTJA</name>
<dbReference type="AlphaFoldDB" id="A0A8C2Y6L3"/>
<feature type="region of interest" description="Disordered" evidence="8">
    <location>
        <begin position="1"/>
        <end position="24"/>
    </location>
</feature>
<evidence type="ECO:0000256" key="2">
    <source>
        <dbReference type="ARBA" id="ARBA00009128"/>
    </source>
</evidence>
<dbReference type="Proteomes" id="UP000694412">
    <property type="component" value="Chromosome 3"/>
</dbReference>
<evidence type="ECO:0000256" key="3">
    <source>
        <dbReference type="ARBA" id="ARBA00022525"/>
    </source>
</evidence>
<dbReference type="InterPro" id="IPR000476">
    <property type="entry name" value="Glyco_hormone"/>
</dbReference>
<proteinExistence type="inferred from homology"/>
<dbReference type="InterPro" id="IPR029034">
    <property type="entry name" value="Cystine-knot_cytokine"/>
</dbReference>
<reference evidence="9" key="1">
    <citation type="submission" date="2015-11" db="EMBL/GenBank/DDBJ databases">
        <authorList>
            <consortium name="International Coturnix japonica Genome Analysis Consortium"/>
            <person name="Warren W."/>
            <person name="Burt D.W."/>
            <person name="Antin P.B."/>
            <person name="Lanford R."/>
            <person name="Gros J."/>
            <person name="Wilson R.K."/>
        </authorList>
    </citation>
    <scope>NUCLEOTIDE SEQUENCE [LARGE SCALE GENOMIC DNA]</scope>
</reference>
<dbReference type="SMART" id="SM00067">
    <property type="entry name" value="GHA"/>
    <property type="match status" value="1"/>
</dbReference>
<keyword evidence="10" id="KW-1185">Reference proteome</keyword>
<keyword evidence="6 7" id="KW-0325">Glycoprotein</keyword>
<dbReference type="Pfam" id="PF00236">
    <property type="entry name" value="Hormone_6"/>
    <property type="match status" value="1"/>
</dbReference>
<evidence type="ECO:0000313" key="9">
    <source>
        <dbReference type="Ensembl" id="ENSCJPP00005004276.1"/>
    </source>
</evidence>
<dbReference type="GO" id="GO:0016914">
    <property type="term" value="C:follicle-stimulating hormone complex"/>
    <property type="evidence" value="ECO:0007669"/>
    <property type="project" value="TreeGrafter"/>
</dbReference>
<reference evidence="9" key="2">
    <citation type="submission" date="2025-08" db="UniProtKB">
        <authorList>
            <consortium name="Ensembl"/>
        </authorList>
    </citation>
    <scope>IDENTIFICATION</scope>
</reference>
<dbReference type="Gene3D" id="2.10.90.10">
    <property type="entry name" value="Cystine-knot cytokines"/>
    <property type="match status" value="1"/>
</dbReference>
<dbReference type="PANTHER" id="PTHR11509">
    <property type="entry name" value="GLYCOPROTEIN HORMONE ALPHA CHAIN"/>
    <property type="match status" value="1"/>
</dbReference>
<keyword evidence="3 7" id="KW-0964">Secreted</keyword>
<evidence type="ECO:0000313" key="10">
    <source>
        <dbReference type="Proteomes" id="UP000694412"/>
    </source>
</evidence>
<dbReference type="Ensembl" id="ENSCJPT00005007207.1">
    <property type="protein sequence ID" value="ENSCJPP00005004276.1"/>
    <property type="gene ID" value="ENSCJPG00005004282.1"/>
</dbReference>
<keyword evidence="4 7" id="KW-0372">Hormone</keyword>
<organism evidence="9 10">
    <name type="scientific">Coturnix japonica</name>
    <name type="common">Japanese quail</name>
    <name type="synonym">Coturnix coturnix japonica</name>
    <dbReference type="NCBI Taxonomy" id="93934"/>
    <lineage>
        <taxon>Eukaryota</taxon>
        <taxon>Metazoa</taxon>
        <taxon>Chordata</taxon>
        <taxon>Craniata</taxon>
        <taxon>Vertebrata</taxon>
        <taxon>Euteleostomi</taxon>
        <taxon>Archelosauria</taxon>
        <taxon>Archosauria</taxon>
        <taxon>Dinosauria</taxon>
        <taxon>Saurischia</taxon>
        <taxon>Theropoda</taxon>
        <taxon>Coelurosauria</taxon>
        <taxon>Aves</taxon>
        <taxon>Neognathae</taxon>
        <taxon>Galloanserae</taxon>
        <taxon>Galliformes</taxon>
        <taxon>Phasianidae</taxon>
        <taxon>Perdicinae</taxon>
        <taxon>Coturnix</taxon>
    </lineage>
</organism>
<accession>A0A8C2Y6L3</accession>
<dbReference type="GO" id="GO:0010893">
    <property type="term" value="P:positive regulation of steroid biosynthetic process"/>
    <property type="evidence" value="ECO:0007669"/>
    <property type="project" value="TreeGrafter"/>
</dbReference>
<protein>
    <recommendedName>
        <fullName evidence="7">Glycoprotein hormones alpha chain</fullName>
    </recommendedName>
</protein>
<dbReference type="PROSITE" id="PS50277">
    <property type="entry name" value="GLYCO_HORMONE_ALPHA_3"/>
    <property type="match status" value="1"/>
</dbReference>
<dbReference type="PRINTS" id="PR00274">
    <property type="entry name" value="GLYCOHORMONE"/>
</dbReference>
<evidence type="ECO:0000256" key="6">
    <source>
        <dbReference type="ARBA" id="ARBA00023180"/>
    </source>
</evidence>
<evidence type="ECO:0000256" key="4">
    <source>
        <dbReference type="ARBA" id="ARBA00022702"/>
    </source>
</evidence>
<comment type="similarity">
    <text evidence="2 7">Belongs to the glycoprotein hormones subunit alpha family.</text>
</comment>
<evidence type="ECO:0000256" key="7">
    <source>
        <dbReference type="RuleBase" id="RU362129"/>
    </source>
</evidence>
<sequence>FLMQGCPNRKAPEKREWDRPGRNSTQCTVTCFARNFPCPYRRSTTCIAPINITHLSVCCLQATANKWEIADTMPLDNGSDLHFSFCNMHKS</sequence>
<comment type="subunit">
    <text evidence="7">Heterodimer of an alpha and a beta chain.</text>
</comment>
<dbReference type="SUPFAM" id="SSF57501">
    <property type="entry name" value="Cystine-knot cytokines"/>
    <property type="match status" value="1"/>
</dbReference>
<evidence type="ECO:0000256" key="5">
    <source>
        <dbReference type="ARBA" id="ARBA00023157"/>
    </source>
</evidence>
<keyword evidence="5" id="KW-1015">Disulfide bond</keyword>
<evidence type="ECO:0000256" key="1">
    <source>
        <dbReference type="ARBA" id="ARBA00004613"/>
    </source>
</evidence>
<dbReference type="PANTHER" id="PTHR11509:SF0">
    <property type="entry name" value="GLYCOPROTEIN HORMONES ALPHA CHAIN"/>
    <property type="match status" value="1"/>
</dbReference>
<dbReference type="GO" id="GO:0016913">
    <property type="term" value="F:follicle-stimulating hormone activity"/>
    <property type="evidence" value="ECO:0007669"/>
    <property type="project" value="TreeGrafter"/>
</dbReference>
<reference evidence="9" key="3">
    <citation type="submission" date="2025-09" db="UniProtKB">
        <authorList>
            <consortium name="Ensembl"/>
        </authorList>
    </citation>
    <scope>IDENTIFICATION</scope>
</reference>